<gene>
    <name evidence="2" type="ORF">Glove_19g408</name>
</gene>
<keyword evidence="3" id="KW-1185">Reference proteome</keyword>
<evidence type="ECO:0000256" key="1">
    <source>
        <dbReference type="SAM" id="MobiDB-lite"/>
    </source>
</evidence>
<accession>A0A397JX78</accession>
<feature type="region of interest" description="Disordered" evidence="1">
    <location>
        <begin position="1"/>
        <end position="151"/>
    </location>
</feature>
<dbReference type="EMBL" id="PQFF01000017">
    <property type="protein sequence ID" value="RHZ89070.1"/>
    <property type="molecule type" value="Genomic_DNA"/>
</dbReference>
<comment type="caution">
    <text evidence="2">The sequence shown here is derived from an EMBL/GenBank/DDBJ whole genome shotgun (WGS) entry which is preliminary data.</text>
</comment>
<sequence>MSTRISSQTKNINENLTTLRRSKRGAVPPPRRYSPSPPPSPTKRRGRSLKRGPGRPRKNVDNVMPQEVERCKPGRPRKRVRVEEGDNNNNNDNDDNTHNNNNYNNNNNDGNKNHGGNNENNNNNDDGENIMDTSDDQQNSDDDDNHLDSLYHPNGLIMLANVSFNAQQQMEVDDNNEEEEEDNDGMPNLHDANALVMLMSFELEMPIDKSYFVLEALSINLDDPRMTKWFAPNTNLHHGLENYDSIKTAESLEVNSNVHTFNEL</sequence>
<feature type="compositionally biased region" description="Low complexity" evidence="1">
    <location>
        <begin position="98"/>
        <end position="124"/>
    </location>
</feature>
<feature type="compositionally biased region" description="Acidic residues" evidence="1">
    <location>
        <begin position="125"/>
        <end position="145"/>
    </location>
</feature>
<protein>
    <submittedName>
        <fullName evidence="2">Uncharacterized protein</fullName>
    </submittedName>
</protein>
<feature type="compositionally biased region" description="Pro residues" evidence="1">
    <location>
        <begin position="27"/>
        <end position="41"/>
    </location>
</feature>
<reference evidence="2 3" key="1">
    <citation type="submission" date="2018-08" db="EMBL/GenBank/DDBJ databases">
        <title>Genome and evolution of the arbuscular mycorrhizal fungus Diversispora epigaea (formerly Glomus versiforme) and its bacterial endosymbionts.</title>
        <authorList>
            <person name="Sun X."/>
            <person name="Fei Z."/>
            <person name="Harrison M."/>
        </authorList>
    </citation>
    <scope>NUCLEOTIDE SEQUENCE [LARGE SCALE GENOMIC DNA]</scope>
    <source>
        <strain evidence="2 3">IT104</strain>
    </source>
</reference>
<dbReference type="AlphaFoldDB" id="A0A397JX78"/>
<dbReference type="Proteomes" id="UP000266861">
    <property type="component" value="Unassembled WGS sequence"/>
</dbReference>
<name>A0A397JX78_9GLOM</name>
<organism evidence="2 3">
    <name type="scientific">Diversispora epigaea</name>
    <dbReference type="NCBI Taxonomy" id="1348612"/>
    <lineage>
        <taxon>Eukaryota</taxon>
        <taxon>Fungi</taxon>
        <taxon>Fungi incertae sedis</taxon>
        <taxon>Mucoromycota</taxon>
        <taxon>Glomeromycotina</taxon>
        <taxon>Glomeromycetes</taxon>
        <taxon>Diversisporales</taxon>
        <taxon>Diversisporaceae</taxon>
        <taxon>Diversispora</taxon>
    </lineage>
</organism>
<proteinExistence type="predicted"/>
<evidence type="ECO:0000313" key="2">
    <source>
        <dbReference type="EMBL" id="RHZ89070.1"/>
    </source>
</evidence>
<evidence type="ECO:0000313" key="3">
    <source>
        <dbReference type="Proteomes" id="UP000266861"/>
    </source>
</evidence>
<feature type="compositionally biased region" description="Basic residues" evidence="1">
    <location>
        <begin position="42"/>
        <end position="57"/>
    </location>
</feature>
<feature type="compositionally biased region" description="Polar residues" evidence="1">
    <location>
        <begin position="1"/>
        <end position="19"/>
    </location>
</feature>